<dbReference type="RefSeq" id="WP_188524792.1">
    <property type="nucleotide sequence ID" value="NZ_BMDG01000012.1"/>
</dbReference>
<proteinExistence type="predicted"/>
<accession>A0ABQ2B8V4</accession>
<organism evidence="2 3">
    <name type="scientific">Isoptericola cucumis</name>
    <dbReference type="NCBI Taxonomy" id="1776856"/>
    <lineage>
        <taxon>Bacteria</taxon>
        <taxon>Bacillati</taxon>
        <taxon>Actinomycetota</taxon>
        <taxon>Actinomycetes</taxon>
        <taxon>Micrococcales</taxon>
        <taxon>Promicromonosporaceae</taxon>
        <taxon>Isoptericola</taxon>
    </lineage>
</organism>
<sequence>MTLTQFLLARIAEDEAAVLALLDPPASRAAGTPARPTLDTPLARSGDWELTPRRVLAEVAAKRHLVELAYEATGLDMTVDLDRTVNAREDSGVAFVGDRMLRTLALAYAEHPDFDEDWRHPPL</sequence>
<dbReference type="Proteomes" id="UP000632535">
    <property type="component" value="Unassembled WGS sequence"/>
</dbReference>
<feature type="region of interest" description="Disordered" evidence="1">
    <location>
        <begin position="26"/>
        <end position="45"/>
    </location>
</feature>
<dbReference type="EMBL" id="BMDG01000012">
    <property type="protein sequence ID" value="GGI10755.1"/>
    <property type="molecule type" value="Genomic_DNA"/>
</dbReference>
<evidence type="ECO:0000313" key="2">
    <source>
        <dbReference type="EMBL" id="GGI10755.1"/>
    </source>
</evidence>
<dbReference type="InterPro" id="IPR046193">
    <property type="entry name" value="DUF6221"/>
</dbReference>
<gene>
    <name evidence="2" type="ORF">GCM10007368_32810</name>
</gene>
<keyword evidence="3" id="KW-1185">Reference proteome</keyword>
<name>A0ABQ2B8V4_9MICO</name>
<evidence type="ECO:0000313" key="3">
    <source>
        <dbReference type="Proteomes" id="UP000632535"/>
    </source>
</evidence>
<evidence type="ECO:0000256" key="1">
    <source>
        <dbReference type="SAM" id="MobiDB-lite"/>
    </source>
</evidence>
<protein>
    <submittedName>
        <fullName evidence="2">Uncharacterized protein</fullName>
    </submittedName>
</protein>
<dbReference type="Pfam" id="PF19730">
    <property type="entry name" value="DUF6221"/>
    <property type="match status" value="1"/>
</dbReference>
<comment type="caution">
    <text evidence="2">The sequence shown here is derived from an EMBL/GenBank/DDBJ whole genome shotgun (WGS) entry which is preliminary data.</text>
</comment>
<reference evidence="3" key="1">
    <citation type="journal article" date="2019" name="Int. J. Syst. Evol. Microbiol.">
        <title>The Global Catalogue of Microorganisms (GCM) 10K type strain sequencing project: providing services to taxonomists for standard genome sequencing and annotation.</title>
        <authorList>
            <consortium name="The Broad Institute Genomics Platform"/>
            <consortium name="The Broad Institute Genome Sequencing Center for Infectious Disease"/>
            <person name="Wu L."/>
            <person name="Ma J."/>
        </authorList>
    </citation>
    <scope>NUCLEOTIDE SEQUENCE [LARGE SCALE GENOMIC DNA]</scope>
    <source>
        <strain evidence="3">CCM 8653</strain>
    </source>
</reference>